<protein>
    <submittedName>
        <fullName evidence="2 3">Uncharacterized protein</fullName>
    </submittedName>
</protein>
<reference evidence="3" key="5">
    <citation type="submission" date="2015-06" db="UniProtKB">
        <authorList>
            <consortium name="EnsemblFungi"/>
        </authorList>
    </citation>
    <scope>IDENTIFICATION</scope>
    <source>
        <strain evidence="3">ATCC 64411</strain>
    </source>
</reference>
<reference evidence="2" key="3">
    <citation type="submission" date="2011-03" db="EMBL/GenBank/DDBJ databases">
        <title>Annotation of Magnaporthe poae ATCC 64411.</title>
        <authorList>
            <person name="Ma L.-J."/>
            <person name="Dead R."/>
            <person name="Young S.K."/>
            <person name="Zeng Q."/>
            <person name="Gargeya S."/>
            <person name="Fitzgerald M."/>
            <person name="Haas B."/>
            <person name="Abouelleil A."/>
            <person name="Alvarado L."/>
            <person name="Arachchi H.M."/>
            <person name="Berlin A."/>
            <person name="Brown A."/>
            <person name="Chapman S.B."/>
            <person name="Chen Z."/>
            <person name="Dunbar C."/>
            <person name="Freedman E."/>
            <person name="Gearin G."/>
            <person name="Gellesch M."/>
            <person name="Goldberg J."/>
            <person name="Griggs A."/>
            <person name="Gujja S."/>
            <person name="Heiman D."/>
            <person name="Howarth C."/>
            <person name="Larson L."/>
            <person name="Lui A."/>
            <person name="MacDonald P.J.P."/>
            <person name="Mehta T."/>
            <person name="Montmayeur A."/>
            <person name="Murphy C."/>
            <person name="Neiman D."/>
            <person name="Pearson M."/>
            <person name="Priest M."/>
            <person name="Roberts A."/>
            <person name="Saif S."/>
            <person name="Shea T."/>
            <person name="Shenoy N."/>
            <person name="Sisk P."/>
            <person name="Stolte C."/>
            <person name="Sykes S."/>
            <person name="Yandava C."/>
            <person name="Wortman J."/>
            <person name="Nusbaum C."/>
            <person name="Birren B."/>
        </authorList>
    </citation>
    <scope>NUCLEOTIDE SEQUENCE</scope>
    <source>
        <strain evidence="2">ATCC 64411</strain>
    </source>
</reference>
<accession>A0A0C4DWS6</accession>
<dbReference type="EnsemblFungi" id="MAPG_04456T0">
    <property type="protein sequence ID" value="MAPG_04456T0"/>
    <property type="gene ID" value="MAPG_04456"/>
</dbReference>
<reference evidence="3" key="4">
    <citation type="journal article" date="2015" name="G3 (Bethesda)">
        <title>Genome sequences of three phytopathogenic species of the Magnaporthaceae family of fungi.</title>
        <authorList>
            <person name="Okagaki L.H."/>
            <person name="Nunes C.C."/>
            <person name="Sailsbery J."/>
            <person name="Clay B."/>
            <person name="Brown D."/>
            <person name="John T."/>
            <person name="Oh Y."/>
            <person name="Young N."/>
            <person name="Fitzgerald M."/>
            <person name="Haas B.J."/>
            <person name="Zeng Q."/>
            <person name="Young S."/>
            <person name="Adiconis X."/>
            <person name="Fan L."/>
            <person name="Levin J.Z."/>
            <person name="Mitchell T.K."/>
            <person name="Okubara P.A."/>
            <person name="Farman M.L."/>
            <person name="Kohn L.M."/>
            <person name="Birren B."/>
            <person name="Ma L.-J."/>
            <person name="Dean R.A."/>
        </authorList>
    </citation>
    <scope>NUCLEOTIDE SEQUENCE</scope>
    <source>
        <strain evidence="3">ATCC 64411 / 73-15</strain>
    </source>
</reference>
<dbReference type="EMBL" id="ADBL01001053">
    <property type="status" value="NOT_ANNOTATED_CDS"/>
    <property type="molecule type" value="Genomic_DNA"/>
</dbReference>
<feature type="compositionally biased region" description="Polar residues" evidence="1">
    <location>
        <begin position="60"/>
        <end position="85"/>
    </location>
</feature>
<dbReference type="eggNOG" id="ENOG502T7VW">
    <property type="taxonomic scope" value="Eukaryota"/>
</dbReference>
<dbReference type="EMBL" id="GL876968">
    <property type="protein sequence ID" value="KLU85430.1"/>
    <property type="molecule type" value="Genomic_DNA"/>
</dbReference>
<evidence type="ECO:0000256" key="1">
    <source>
        <dbReference type="SAM" id="MobiDB-lite"/>
    </source>
</evidence>
<feature type="region of interest" description="Disordered" evidence="1">
    <location>
        <begin position="54"/>
        <end position="92"/>
    </location>
</feature>
<evidence type="ECO:0000313" key="2">
    <source>
        <dbReference type="EMBL" id="KLU85430.1"/>
    </source>
</evidence>
<evidence type="ECO:0000313" key="4">
    <source>
        <dbReference type="Proteomes" id="UP000011715"/>
    </source>
</evidence>
<name>A0A0C4DWS6_MAGP6</name>
<reference evidence="2" key="1">
    <citation type="submission" date="2010-05" db="EMBL/GenBank/DDBJ databases">
        <title>The Genome Sequence of Magnaporthe poae strain ATCC 64411.</title>
        <authorList>
            <consortium name="The Broad Institute Genome Sequencing Platform"/>
            <consortium name="Broad Institute Genome Sequencing Center for Infectious Disease"/>
            <person name="Ma L.-J."/>
            <person name="Dead R."/>
            <person name="Young S."/>
            <person name="Zeng Q."/>
            <person name="Koehrsen M."/>
            <person name="Alvarado L."/>
            <person name="Berlin A."/>
            <person name="Chapman S.B."/>
            <person name="Chen Z."/>
            <person name="Freedman E."/>
            <person name="Gellesch M."/>
            <person name="Goldberg J."/>
            <person name="Griggs A."/>
            <person name="Gujja S."/>
            <person name="Heilman E.R."/>
            <person name="Heiman D."/>
            <person name="Hepburn T."/>
            <person name="Howarth C."/>
            <person name="Jen D."/>
            <person name="Larson L."/>
            <person name="Mehta T."/>
            <person name="Neiman D."/>
            <person name="Pearson M."/>
            <person name="Roberts A."/>
            <person name="Saif S."/>
            <person name="Shea T."/>
            <person name="Shenoy N."/>
            <person name="Sisk P."/>
            <person name="Stolte C."/>
            <person name="Sykes S."/>
            <person name="Walk T."/>
            <person name="White J."/>
            <person name="Yandava C."/>
            <person name="Haas B."/>
            <person name="Nusbaum C."/>
            <person name="Birren B."/>
        </authorList>
    </citation>
    <scope>NUCLEOTIDE SEQUENCE</scope>
    <source>
        <strain evidence="2">ATCC 64411</strain>
    </source>
</reference>
<sequence>MKNSLKDCICEACSWDSNRRWLEERSKSWGGSAVEPPTEDLRCARTGKVIVRGVKKTPPKAQTKSVGTTGKATMSKATKGSSDLNNRSEMRK</sequence>
<proteinExistence type="predicted"/>
<dbReference type="AlphaFoldDB" id="A0A0C4DWS6"/>
<dbReference type="Proteomes" id="UP000011715">
    <property type="component" value="Unassembled WGS sequence"/>
</dbReference>
<evidence type="ECO:0000313" key="3">
    <source>
        <dbReference type="EnsemblFungi" id="MAPG_04456T0"/>
    </source>
</evidence>
<reference evidence="4" key="2">
    <citation type="submission" date="2010-05" db="EMBL/GenBank/DDBJ databases">
        <title>The genome sequence of Magnaporthe poae strain ATCC 64411.</title>
        <authorList>
            <person name="Ma L.-J."/>
            <person name="Dead R."/>
            <person name="Young S."/>
            <person name="Zeng Q."/>
            <person name="Koehrsen M."/>
            <person name="Alvarado L."/>
            <person name="Berlin A."/>
            <person name="Chapman S.B."/>
            <person name="Chen Z."/>
            <person name="Freedman E."/>
            <person name="Gellesch M."/>
            <person name="Goldberg J."/>
            <person name="Griggs A."/>
            <person name="Gujja S."/>
            <person name="Heilman E.R."/>
            <person name="Heiman D."/>
            <person name="Hepburn T."/>
            <person name="Howarth C."/>
            <person name="Jen D."/>
            <person name="Larson L."/>
            <person name="Mehta T."/>
            <person name="Neiman D."/>
            <person name="Pearson M."/>
            <person name="Roberts A."/>
            <person name="Saif S."/>
            <person name="Shea T."/>
            <person name="Shenoy N."/>
            <person name="Sisk P."/>
            <person name="Stolte C."/>
            <person name="Sykes S."/>
            <person name="Walk T."/>
            <person name="White J."/>
            <person name="Yandava C."/>
            <person name="Haas B."/>
            <person name="Nusbaum C."/>
            <person name="Birren B."/>
        </authorList>
    </citation>
    <scope>NUCLEOTIDE SEQUENCE [LARGE SCALE GENOMIC DNA]</scope>
    <source>
        <strain evidence="4">ATCC 64411 / 73-15</strain>
    </source>
</reference>
<dbReference type="VEuPathDB" id="FungiDB:MAPG_04456"/>
<organism evidence="3 4">
    <name type="scientific">Magnaporthiopsis poae (strain ATCC 64411 / 73-15)</name>
    <name type="common">Kentucky bluegrass fungus</name>
    <name type="synonym">Magnaporthe poae</name>
    <dbReference type="NCBI Taxonomy" id="644358"/>
    <lineage>
        <taxon>Eukaryota</taxon>
        <taxon>Fungi</taxon>
        <taxon>Dikarya</taxon>
        <taxon>Ascomycota</taxon>
        <taxon>Pezizomycotina</taxon>
        <taxon>Sordariomycetes</taxon>
        <taxon>Sordariomycetidae</taxon>
        <taxon>Magnaporthales</taxon>
        <taxon>Magnaporthaceae</taxon>
        <taxon>Magnaporthiopsis</taxon>
    </lineage>
</organism>
<gene>
    <name evidence="2" type="ORF">MAPG_04456</name>
</gene>
<keyword evidence="4" id="KW-1185">Reference proteome</keyword>